<protein>
    <submittedName>
        <fullName evidence="2">Uncharacterized protein</fullName>
    </submittedName>
</protein>
<dbReference type="Proteomes" id="UP001162483">
    <property type="component" value="Unassembled WGS sequence"/>
</dbReference>
<gene>
    <name evidence="2" type="ORF">SPARVUS_LOCUS4204791</name>
</gene>
<reference evidence="2" key="1">
    <citation type="submission" date="2023-05" db="EMBL/GenBank/DDBJ databases">
        <authorList>
            <person name="Stuckert A."/>
        </authorList>
    </citation>
    <scope>NUCLEOTIDE SEQUENCE</scope>
</reference>
<sequence length="71" mass="7665">MTFLKNLKFPASAPVRPDVTGTGTQKLAGIGRRRWPGTLQGTHRGSERQGKCCRDPQSNAAWCSSGLPLLV</sequence>
<comment type="caution">
    <text evidence="2">The sequence shown here is derived from an EMBL/GenBank/DDBJ whole genome shotgun (WGS) entry which is preliminary data.</text>
</comment>
<proteinExistence type="predicted"/>
<accession>A0ABN9C3W2</accession>
<feature type="compositionally biased region" description="Basic and acidic residues" evidence="1">
    <location>
        <begin position="44"/>
        <end position="54"/>
    </location>
</feature>
<name>A0ABN9C3W2_9NEOB</name>
<organism evidence="2 3">
    <name type="scientific">Staurois parvus</name>
    <dbReference type="NCBI Taxonomy" id="386267"/>
    <lineage>
        <taxon>Eukaryota</taxon>
        <taxon>Metazoa</taxon>
        <taxon>Chordata</taxon>
        <taxon>Craniata</taxon>
        <taxon>Vertebrata</taxon>
        <taxon>Euteleostomi</taxon>
        <taxon>Amphibia</taxon>
        <taxon>Batrachia</taxon>
        <taxon>Anura</taxon>
        <taxon>Neobatrachia</taxon>
        <taxon>Ranoidea</taxon>
        <taxon>Ranidae</taxon>
        <taxon>Staurois</taxon>
    </lineage>
</organism>
<evidence type="ECO:0000313" key="3">
    <source>
        <dbReference type="Proteomes" id="UP001162483"/>
    </source>
</evidence>
<keyword evidence="3" id="KW-1185">Reference proteome</keyword>
<evidence type="ECO:0000256" key="1">
    <source>
        <dbReference type="SAM" id="MobiDB-lite"/>
    </source>
</evidence>
<evidence type="ECO:0000313" key="2">
    <source>
        <dbReference type="EMBL" id="CAI9554376.1"/>
    </source>
</evidence>
<dbReference type="EMBL" id="CATNWA010007603">
    <property type="protein sequence ID" value="CAI9554376.1"/>
    <property type="molecule type" value="Genomic_DNA"/>
</dbReference>
<feature type="region of interest" description="Disordered" evidence="1">
    <location>
        <begin position="35"/>
        <end position="59"/>
    </location>
</feature>